<proteinExistence type="predicted"/>
<dbReference type="Gene3D" id="3.20.20.450">
    <property type="entry name" value="EAL domain"/>
    <property type="match status" value="1"/>
</dbReference>
<dbReference type="InterPro" id="IPR000160">
    <property type="entry name" value="GGDEF_dom"/>
</dbReference>
<dbReference type="EMBL" id="CP015405">
    <property type="protein sequence ID" value="ANU77389.1"/>
    <property type="molecule type" value="Genomic_DNA"/>
</dbReference>
<dbReference type="STRING" id="1796616.A4V09_17550"/>
<dbReference type="KEGG" id="byl:A4V09_17550"/>
<dbReference type="SUPFAM" id="SSF55073">
    <property type="entry name" value="Nucleotide cyclase"/>
    <property type="match status" value="1"/>
</dbReference>
<keyword evidence="1" id="KW-1133">Transmembrane helix</keyword>
<feature type="transmembrane region" description="Helical" evidence="1">
    <location>
        <begin position="104"/>
        <end position="122"/>
    </location>
</feature>
<dbReference type="SMART" id="SM00052">
    <property type="entry name" value="EAL"/>
    <property type="match status" value="1"/>
</dbReference>
<dbReference type="PANTHER" id="PTHR33121">
    <property type="entry name" value="CYCLIC DI-GMP PHOSPHODIESTERASE PDEF"/>
    <property type="match status" value="1"/>
</dbReference>
<feature type="transmembrane region" description="Helical" evidence="1">
    <location>
        <begin position="142"/>
        <end position="164"/>
    </location>
</feature>
<dbReference type="InterPro" id="IPR029787">
    <property type="entry name" value="Nucleotide_cyclase"/>
</dbReference>
<dbReference type="NCBIfam" id="TIGR00254">
    <property type="entry name" value="GGDEF"/>
    <property type="match status" value="1"/>
</dbReference>
<protein>
    <submittedName>
        <fullName evidence="4">Diguanylate phosphodiesterase</fullName>
    </submittedName>
</protein>
<name>A0A1C7IG10_9FIRM</name>
<feature type="transmembrane region" description="Helical" evidence="1">
    <location>
        <begin position="195"/>
        <end position="214"/>
    </location>
</feature>
<dbReference type="SUPFAM" id="SSF141868">
    <property type="entry name" value="EAL domain-like"/>
    <property type="match status" value="1"/>
</dbReference>
<keyword evidence="5" id="KW-1185">Reference proteome</keyword>
<evidence type="ECO:0000313" key="4">
    <source>
        <dbReference type="EMBL" id="ANU77389.1"/>
    </source>
</evidence>
<dbReference type="PANTHER" id="PTHR33121:SF71">
    <property type="entry name" value="OXYGEN SENSOR PROTEIN DOSP"/>
    <property type="match status" value="1"/>
</dbReference>
<feature type="transmembrane region" description="Helical" evidence="1">
    <location>
        <begin position="35"/>
        <end position="59"/>
    </location>
</feature>
<dbReference type="InterPro" id="IPR050706">
    <property type="entry name" value="Cyclic-di-GMP_PDE-like"/>
</dbReference>
<dbReference type="SMART" id="SM00267">
    <property type="entry name" value="GGDEF"/>
    <property type="match status" value="1"/>
</dbReference>
<dbReference type="InterPro" id="IPR035919">
    <property type="entry name" value="EAL_sf"/>
</dbReference>
<dbReference type="InterPro" id="IPR043128">
    <property type="entry name" value="Rev_trsase/Diguanyl_cyclase"/>
</dbReference>
<dbReference type="PROSITE" id="PS50887">
    <property type="entry name" value="GGDEF"/>
    <property type="match status" value="1"/>
</dbReference>
<feature type="domain" description="GGDEF" evidence="3">
    <location>
        <begin position="245"/>
        <end position="377"/>
    </location>
</feature>
<dbReference type="Proteomes" id="UP000092574">
    <property type="component" value="Chromosome"/>
</dbReference>
<reference evidence="4" key="1">
    <citation type="submission" date="2017-04" db="EMBL/GenBank/DDBJ databases">
        <title>Complete Genome Sequences of Twelve Strains of a Stable Defined Moderately Diverse Mouse Microbiota 2 (sDMDMm2).</title>
        <authorList>
            <person name="Uchimura Y."/>
            <person name="Wyss M."/>
            <person name="Brugiroux S."/>
            <person name="Limenitakis J.P."/>
            <person name="Stecher B."/>
            <person name="McCoy K.D."/>
            <person name="Macpherson A.J."/>
        </authorList>
    </citation>
    <scope>NUCLEOTIDE SEQUENCE</scope>
    <source>
        <strain evidence="4">YL58</strain>
    </source>
</reference>
<organism evidence="4 5">
    <name type="scientific">Blautia pseudococcoides</name>
    <dbReference type="NCBI Taxonomy" id="1796616"/>
    <lineage>
        <taxon>Bacteria</taxon>
        <taxon>Bacillati</taxon>
        <taxon>Bacillota</taxon>
        <taxon>Clostridia</taxon>
        <taxon>Lachnospirales</taxon>
        <taxon>Lachnospiraceae</taxon>
        <taxon>Blautia</taxon>
    </lineage>
</organism>
<sequence length="641" mass="72436">MQWNIVAECISGINLIIIWFYSRKSNLVPSLRNRLFQFCFLVTFCAMSFNIASTIMIAYPDKFPYLLNWLVTTVYFVATPLMGMAYFFYTLATVFENRGNPPKILAWTALPGGIYFLLVLWNPLSKILFSISKDGAYTRGPLISLTYIIFYLYGVAAMVAVVVWRKYMERAIIRILAIFPMIALVVIVVQQLYPTVILSGSAATCALLIIYLYLQNKQNSVDYLTGLPNRQEFLKMIELLIGKSKYFNITVLSLRGFKRINDTYGQHTGDLLLQEIASYLKGISEPHCLYRFSGDEFAILSYGPLDAGIGTKVEKLEQRMQQAWNWGENNCVVPAVIGVVGYPECANTVEDLISGIEYSVSMAKGASGTNVYFCGHEMLNSLHRRRKIVEILEKNLRDNSFSVFYQPIISTSTGKYTVAESLLRIPDSPIGPLYPNEFIPIAEETGMIVEITYQILDKVCGFINRLSRENIEFDGVHVNFSGRQFSQIGLAEKVAEIIEKNQTPFSRIKIEITESILAENAEAVEEFSLEMQKRGVLIELDDFGTGYSNIVSVMNTPLDTVKLDKSLIWSAMEKRETAAMVKSLSTVFHEMGLQVLAEGVENEEQETFVKSCGIDYIQGFYFSRPLPEEEAFSFIKNAQSL</sequence>
<dbReference type="InterPro" id="IPR001633">
    <property type="entry name" value="EAL_dom"/>
</dbReference>
<accession>A0A1C7IG10</accession>
<dbReference type="Gene3D" id="3.30.70.270">
    <property type="match status" value="1"/>
</dbReference>
<evidence type="ECO:0000259" key="3">
    <source>
        <dbReference type="PROSITE" id="PS50887"/>
    </source>
</evidence>
<evidence type="ECO:0000259" key="2">
    <source>
        <dbReference type="PROSITE" id="PS50883"/>
    </source>
</evidence>
<feature type="domain" description="EAL" evidence="2">
    <location>
        <begin position="385"/>
        <end position="639"/>
    </location>
</feature>
<evidence type="ECO:0000313" key="5">
    <source>
        <dbReference type="Proteomes" id="UP000092574"/>
    </source>
</evidence>
<feature type="transmembrane region" description="Helical" evidence="1">
    <location>
        <begin position="171"/>
        <end position="189"/>
    </location>
</feature>
<dbReference type="OrthoDB" id="9805474at2"/>
<keyword evidence="1" id="KW-0472">Membrane</keyword>
<dbReference type="Pfam" id="PF00990">
    <property type="entry name" value="GGDEF"/>
    <property type="match status" value="1"/>
</dbReference>
<dbReference type="AlphaFoldDB" id="A0A1C7IG10"/>
<gene>
    <name evidence="4" type="ORF">A4V09_17550</name>
</gene>
<dbReference type="GO" id="GO:0071111">
    <property type="term" value="F:cyclic-guanylate-specific phosphodiesterase activity"/>
    <property type="evidence" value="ECO:0007669"/>
    <property type="project" value="InterPro"/>
</dbReference>
<dbReference type="CDD" id="cd01949">
    <property type="entry name" value="GGDEF"/>
    <property type="match status" value="1"/>
</dbReference>
<dbReference type="Pfam" id="PF00563">
    <property type="entry name" value="EAL"/>
    <property type="match status" value="1"/>
</dbReference>
<dbReference type="PROSITE" id="PS50883">
    <property type="entry name" value="EAL"/>
    <property type="match status" value="1"/>
</dbReference>
<keyword evidence="1" id="KW-0812">Transmembrane</keyword>
<dbReference type="CDD" id="cd01948">
    <property type="entry name" value="EAL"/>
    <property type="match status" value="1"/>
</dbReference>
<dbReference type="RefSeq" id="WP_065543517.1">
    <property type="nucleotide sequence ID" value="NZ_CP015405.2"/>
</dbReference>
<feature type="transmembrane region" description="Helical" evidence="1">
    <location>
        <begin position="65"/>
        <end position="92"/>
    </location>
</feature>
<feature type="transmembrane region" description="Helical" evidence="1">
    <location>
        <begin position="5"/>
        <end position="23"/>
    </location>
</feature>
<evidence type="ECO:0000256" key="1">
    <source>
        <dbReference type="SAM" id="Phobius"/>
    </source>
</evidence>